<name>A0AAW1RZI9_9CHLO</name>
<evidence type="ECO:0000313" key="1">
    <source>
        <dbReference type="EMBL" id="KAK9838813.1"/>
    </source>
</evidence>
<sequence length="285" mass="32759">MAANSLNIKPRVVEELATWPTEVDVRVVTEKPERLQQTFIAWQLPASFTAAGPIHELPHPFELAWVHRDLMQAALATGQYTAFIYLEDDMRLTWDSLISWATDQAVLEPLGFQRQFYRTEIAPWDGKQWLFDALQHVHLATYERKLDVGVQTRAHQHYIQLPEPYSAVFVASPTLLARFIKSPFWSKRNGPWPSREMASNGIMFVDPPPGFWSAAVVPYEPQLQQLSRDAAIAHMSNKHCGKRSHDQGFHDQPPPVEPSDVKFCVVELDKFFTSDTTHKHKQYWA</sequence>
<dbReference type="Proteomes" id="UP001438707">
    <property type="component" value="Unassembled WGS sequence"/>
</dbReference>
<evidence type="ECO:0000313" key="2">
    <source>
        <dbReference type="Proteomes" id="UP001438707"/>
    </source>
</evidence>
<proteinExistence type="predicted"/>
<comment type="caution">
    <text evidence="1">The sequence shown here is derived from an EMBL/GenBank/DDBJ whole genome shotgun (WGS) entry which is preliminary data.</text>
</comment>
<reference evidence="1 2" key="1">
    <citation type="journal article" date="2024" name="Nat. Commun.">
        <title>Phylogenomics reveals the evolutionary origins of lichenization in chlorophyte algae.</title>
        <authorList>
            <person name="Puginier C."/>
            <person name="Libourel C."/>
            <person name="Otte J."/>
            <person name="Skaloud P."/>
            <person name="Haon M."/>
            <person name="Grisel S."/>
            <person name="Petersen M."/>
            <person name="Berrin J.G."/>
            <person name="Delaux P.M."/>
            <person name="Dal Grande F."/>
            <person name="Keller J."/>
        </authorList>
    </citation>
    <scope>NUCLEOTIDE SEQUENCE [LARGE SCALE GENOMIC DNA]</scope>
    <source>
        <strain evidence="1 2">SAG 2145</strain>
    </source>
</reference>
<organism evidence="1 2">
    <name type="scientific">Apatococcus lobatus</name>
    <dbReference type="NCBI Taxonomy" id="904363"/>
    <lineage>
        <taxon>Eukaryota</taxon>
        <taxon>Viridiplantae</taxon>
        <taxon>Chlorophyta</taxon>
        <taxon>core chlorophytes</taxon>
        <taxon>Trebouxiophyceae</taxon>
        <taxon>Chlorellales</taxon>
        <taxon>Chlorellaceae</taxon>
        <taxon>Apatococcus</taxon>
    </lineage>
</organism>
<keyword evidence="2" id="KW-1185">Reference proteome</keyword>
<gene>
    <name evidence="1" type="ORF">WJX74_003824</name>
</gene>
<protein>
    <submittedName>
        <fullName evidence="1">Uncharacterized protein</fullName>
    </submittedName>
</protein>
<dbReference type="AlphaFoldDB" id="A0AAW1RZI9"/>
<accession>A0AAW1RZI9</accession>
<dbReference type="EMBL" id="JALJOS010000005">
    <property type="protein sequence ID" value="KAK9838813.1"/>
    <property type="molecule type" value="Genomic_DNA"/>
</dbReference>